<feature type="domain" description="Sulfotransferase" evidence="3">
    <location>
        <begin position="14"/>
        <end position="197"/>
    </location>
</feature>
<keyword evidence="2" id="KW-0325">Glycoprotein</keyword>
<dbReference type="InterPro" id="IPR000863">
    <property type="entry name" value="Sulfotransferase_dom"/>
</dbReference>
<keyword evidence="1 4" id="KW-0808">Transferase</keyword>
<dbReference type="PANTHER" id="PTHR10605">
    <property type="entry name" value="HEPARAN SULFATE SULFOTRANSFERASE"/>
    <property type="match status" value="1"/>
</dbReference>
<dbReference type="PANTHER" id="PTHR10605:SF56">
    <property type="entry name" value="BIFUNCTIONAL HEPARAN SULFATE N-DEACETYLASE_N-SULFOTRANSFERASE"/>
    <property type="match status" value="1"/>
</dbReference>
<evidence type="ECO:0000256" key="2">
    <source>
        <dbReference type="ARBA" id="ARBA00023180"/>
    </source>
</evidence>
<accession>A0A170PTH7</accession>
<dbReference type="GO" id="GO:0008146">
    <property type="term" value="F:sulfotransferase activity"/>
    <property type="evidence" value="ECO:0007669"/>
    <property type="project" value="InterPro"/>
</dbReference>
<name>A0A170PTH7_9ZZZZ</name>
<protein>
    <submittedName>
        <fullName evidence="4">Putative deacetylase sulfotransferase</fullName>
    </submittedName>
</protein>
<proteinExistence type="predicted"/>
<dbReference type="EMBL" id="CZQD01000025">
    <property type="protein sequence ID" value="CUS56456.1"/>
    <property type="molecule type" value="Genomic_DNA"/>
</dbReference>
<reference evidence="4" key="1">
    <citation type="submission" date="2015-10" db="EMBL/GenBank/DDBJ databases">
        <authorList>
            <person name="Gilbert D.G."/>
        </authorList>
    </citation>
    <scope>NUCLEOTIDE SEQUENCE</scope>
</reference>
<dbReference type="Gene3D" id="3.40.50.300">
    <property type="entry name" value="P-loop containing nucleotide triphosphate hydrolases"/>
    <property type="match status" value="1"/>
</dbReference>
<evidence type="ECO:0000313" key="4">
    <source>
        <dbReference type="EMBL" id="CUS56456.1"/>
    </source>
</evidence>
<dbReference type="SUPFAM" id="SSF52540">
    <property type="entry name" value="P-loop containing nucleoside triphosphate hydrolases"/>
    <property type="match status" value="1"/>
</dbReference>
<dbReference type="AlphaFoldDB" id="A0A170PTH7"/>
<dbReference type="InterPro" id="IPR037359">
    <property type="entry name" value="NST/OST"/>
</dbReference>
<sequence length="287" mass="32711">MIQTGEPGDKTAADAIVIGAMRAGTTALYRVFLESGLVAVPECKETDFYLSKENFARGLGWYRKQFGNSDLPWVDFCPNYTKRDMFPGAPARTYENAPNSKLIFIARDPVARAESQYKHTFMHSASLAEPADVFDTHEGEHILMVSKYAYQLEPYFEYWSKDDILIVDFNDLLANSSSVFRRIAEHIGLAPSAVEHLSNLPEANSGEEIRKMPRWWGQMRDTGMGRYVRSRTPRVLIDSLRAAVKTRKPVEVPEFDDRIRSNLAQKLKTDASRFRELTGKPFRSWSV</sequence>
<gene>
    <name evidence="4" type="ORF">MGWOODY_Hyp981</name>
</gene>
<evidence type="ECO:0000256" key="1">
    <source>
        <dbReference type="ARBA" id="ARBA00022679"/>
    </source>
</evidence>
<dbReference type="InterPro" id="IPR027417">
    <property type="entry name" value="P-loop_NTPase"/>
</dbReference>
<organism evidence="4">
    <name type="scientific">hydrothermal vent metagenome</name>
    <dbReference type="NCBI Taxonomy" id="652676"/>
    <lineage>
        <taxon>unclassified sequences</taxon>
        <taxon>metagenomes</taxon>
        <taxon>ecological metagenomes</taxon>
    </lineage>
</organism>
<evidence type="ECO:0000259" key="3">
    <source>
        <dbReference type="Pfam" id="PF00685"/>
    </source>
</evidence>
<dbReference type="Pfam" id="PF00685">
    <property type="entry name" value="Sulfotransfer_1"/>
    <property type="match status" value="1"/>
</dbReference>